<dbReference type="GO" id="GO:0043190">
    <property type="term" value="C:ATP-binding cassette (ABC) transporter complex"/>
    <property type="evidence" value="ECO:0007669"/>
    <property type="project" value="InterPro"/>
</dbReference>
<evidence type="ECO:0000256" key="3">
    <source>
        <dbReference type="ARBA" id="ARBA00022448"/>
    </source>
</evidence>
<accession>A0A0M6Y548</accession>
<dbReference type="InterPro" id="IPR000914">
    <property type="entry name" value="SBP_5_dom"/>
</dbReference>
<evidence type="ECO:0000313" key="6">
    <source>
        <dbReference type="EMBL" id="CTQ43930.1"/>
    </source>
</evidence>
<keyword evidence="6" id="KW-0449">Lipoprotein</keyword>
<dbReference type="GO" id="GO:1904680">
    <property type="term" value="F:peptide transmembrane transporter activity"/>
    <property type="evidence" value="ECO:0007669"/>
    <property type="project" value="TreeGrafter"/>
</dbReference>
<dbReference type="InterPro" id="IPR006311">
    <property type="entry name" value="TAT_signal"/>
</dbReference>
<protein>
    <submittedName>
        <fullName evidence="6">Hemin-binding lipoprotein</fullName>
    </submittedName>
</protein>
<keyword evidence="3" id="KW-0813">Transport</keyword>
<dbReference type="SUPFAM" id="SSF53850">
    <property type="entry name" value="Periplasmic binding protein-like II"/>
    <property type="match status" value="1"/>
</dbReference>
<dbReference type="STRING" id="187304.B0E33_17610"/>
<dbReference type="GO" id="GO:0015833">
    <property type="term" value="P:peptide transport"/>
    <property type="evidence" value="ECO:0007669"/>
    <property type="project" value="TreeGrafter"/>
</dbReference>
<organism evidence="6 7">
    <name type="scientific">Roseibium aggregatum</name>
    <dbReference type="NCBI Taxonomy" id="187304"/>
    <lineage>
        <taxon>Bacteria</taxon>
        <taxon>Pseudomonadati</taxon>
        <taxon>Pseudomonadota</taxon>
        <taxon>Alphaproteobacteria</taxon>
        <taxon>Hyphomicrobiales</taxon>
        <taxon>Stappiaceae</taxon>
        <taxon>Roseibium</taxon>
    </lineage>
</organism>
<sequence>MGEAFTPQNRLAVSRRSVLGGTAALGATALVSSLGIGPAVAQPKKGGTIRFGIASGNTNDTYDPAVWDNTYSQVFAFARNGYLVEIASDGSLVGEVAESWTSSPDAKVWTFKIRSGVEFHSGGTVTPDDVVASINYHRGADSSSAAKPFLAPVTDIASDGNTVIFTLDAGNADFPYVVSDYHMPILKSSDGKIDPTSGDGCGPYKVTNFKPGYIAELTRNPNYWKSDRAHFDAVVLMAIVDPAARQAALMTGNVDVVDQVDLKTVHLFQRAPGVQIVSATGGQHYTFAMDTRAAPFNDNNVRMALKYAIDRQELVDKILFGYGSVGNDHPISPANRFYAADLEQTSYDPDKAKYYLKQAGLSSLDLQLSASDAAFGGAVDAAVLYSSKAEAAGINIQPVREPNDGYWSDVWMKKPFCAVYWTGRPTEDATFTLAYAAGAPWNDTYWDNERFNRLLSEARSELDEAKRADMYREMQNIVRTDGGTIIPMFASYVMALSDKVSHPEKVAANWPLDGLRATERWWFS</sequence>
<dbReference type="EMBL" id="CXST01000001">
    <property type="protein sequence ID" value="CTQ43930.1"/>
    <property type="molecule type" value="Genomic_DNA"/>
</dbReference>
<evidence type="ECO:0000313" key="7">
    <source>
        <dbReference type="Proteomes" id="UP000048926"/>
    </source>
</evidence>
<comment type="similarity">
    <text evidence="2">Belongs to the bacterial solute-binding protein 5 family.</text>
</comment>
<evidence type="ECO:0000256" key="1">
    <source>
        <dbReference type="ARBA" id="ARBA00004418"/>
    </source>
</evidence>
<keyword evidence="7" id="KW-1185">Reference proteome</keyword>
<keyword evidence="4" id="KW-0732">Signal</keyword>
<dbReference type="AlphaFoldDB" id="A0A0M6Y548"/>
<dbReference type="PIRSF" id="PIRSF002741">
    <property type="entry name" value="MppA"/>
    <property type="match status" value="1"/>
</dbReference>
<dbReference type="PANTHER" id="PTHR30290:SF10">
    <property type="entry name" value="PERIPLASMIC OLIGOPEPTIDE-BINDING PROTEIN-RELATED"/>
    <property type="match status" value="1"/>
</dbReference>
<dbReference type="PROSITE" id="PS51318">
    <property type="entry name" value="TAT"/>
    <property type="match status" value="1"/>
</dbReference>
<feature type="domain" description="Solute-binding protein family 5" evidence="5">
    <location>
        <begin position="92"/>
        <end position="441"/>
    </location>
</feature>
<proteinExistence type="inferred from homology"/>
<dbReference type="RefSeq" id="WP_055656209.1">
    <property type="nucleotide sequence ID" value="NZ_CXST01000001.1"/>
</dbReference>
<dbReference type="GO" id="GO:0030288">
    <property type="term" value="C:outer membrane-bounded periplasmic space"/>
    <property type="evidence" value="ECO:0007669"/>
    <property type="project" value="UniProtKB-ARBA"/>
</dbReference>
<dbReference type="CDD" id="cd08503">
    <property type="entry name" value="PBP2_NikA_DppA_OppA_like_17"/>
    <property type="match status" value="1"/>
</dbReference>
<dbReference type="InterPro" id="IPR039424">
    <property type="entry name" value="SBP_5"/>
</dbReference>
<reference evidence="7" key="1">
    <citation type="submission" date="2015-07" db="EMBL/GenBank/DDBJ databases">
        <authorList>
            <person name="Rodrigo-Torres Lidia"/>
            <person name="Arahal R.David."/>
        </authorList>
    </citation>
    <scope>NUCLEOTIDE SEQUENCE [LARGE SCALE GENOMIC DNA]</scope>
    <source>
        <strain evidence="7">CECT 4801</strain>
    </source>
</reference>
<name>A0A0M6Y548_9HYPH</name>
<dbReference type="Proteomes" id="UP000048926">
    <property type="component" value="Unassembled WGS sequence"/>
</dbReference>
<dbReference type="Gene3D" id="3.40.190.10">
    <property type="entry name" value="Periplasmic binding protein-like II"/>
    <property type="match status" value="1"/>
</dbReference>
<evidence type="ECO:0000256" key="4">
    <source>
        <dbReference type="ARBA" id="ARBA00022729"/>
    </source>
</evidence>
<dbReference type="Gene3D" id="3.90.76.10">
    <property type="entry name" value="Dipeptide-binding Protein, Domain 1"/>
    <property type="match status" value="1"/>
</dbReference>
<dbReference type="OrthoDB" id="9803988at2"/>
<dbReference type="Gene3D" id="3.10.105.10">
    <property type="entry name" value="Dipeptide-binding Protein, Domain 3"/>
    <property type="match status" value="1"/>
</dbReference>
<gene>
    <name evidence="6" type="primary">hbpA_4</name>
    <name evidence="6" type="ORF">LAL4801_02372</name>
</gene>
<evidence type="ECO:0000259" key="5">
    <source>
        <dbReference type="Pfam" id="PF00496"/>
    </source>
</evidence>
<evidence type="ECO:0000256" key="2">
    <source>
        <dbReference type="ARBA" id="ARBA00005695"/>
    </source>
</evidence>
<dbReference type="InterPro" id="IPR030678">
    <property type="entry name" value="Peptide/Ni-bd"/>
</dbReference>
<comment type="subcellular location">
    <subcellularLocation>
        <location evidence="1">Periplasm</location>
    </subcellularLocation>
</comment>
<dbReference type="Pfam" id="PF00496">
    <property type="entry name" value="SBP_bac_5"/>
    <property type="match status" value="1"/>
</dbReference>
<dbReference type="PANTHER" id="PTHR30290">
    <property type="entry name" value="PERIPLASMIC BINDING COMPONENT OF ABC TRANSPORTER"/>
    <property type="match status" value="1"/>
</dbReference>